<dbReference type="EMBL" id="MN739154">
    <property type="protein sequence ID" value="QHS91035.1"/>
    <property type="molecule type" value="Genomic_DNA"/>
</dbReference>
<name>A0A6C0BFE0_9ZZZZ</name>
<protein>
    <submittedName>
        <fullName evidence="2">Uncharacterized protein</fullName>
    </submittedName>
</protein>
<dbReference type="Gene3D" id="1.20.5.110">
    <property type="match status" value="1"/>
</dbReference>
<keyword evidence="1" id="KW-1133">Transmembrane helix</keyword>
<keyword evidence="1" id="KW-0812">Transmembrane</keyword>
<evidence type="ECO:0000313" key="2">
    <source>
        <dbReference type="EMBL" id="QHS91035.1"/>
    </source>
</evidence>
<sequence>MELPKRSTNPLTDIEYDVQYLKECMETLHDTVQKQDTFDIEDAIRSTQQHAIDSQQAIVLANEYQSNDRSYMITAMTAVTGILTALFFLL</sequence>
<keyword evidence="1" id="KW-0472">Membrane</keyword>
<accession>A0A6C0BFE0</accession>
<evidence type="ECO:0000256" key="1">
    <source>
        <dbReference type="SAM" id="Phobius"/>
    </source>
</evidence>
<reference evidence="2" key="1">
    <citation type="journal article" date="2020" name="Nature">
        <title>Giant virus diversity and host interactions through global metagenomics.</title>
        <authorList>
            <person name="Schulz F."/>
            <person name="Roux S."/>
            <person name="Paez-Espino D."/>
            <person name="Jungbluth S."/>
            <person name="Walsh D.A."/>
            <person name="Denef V.J."/>
            <person name="McMahon K.D."/>
            <person name="Konstantinidis K.T."/>
            <person name="Eloe-Fadrosh E.A."/>
            <person name="Kyrpides N.C."/>
            <person name="Woyke T."/>
        </authorList>
    </citation>
    <scope>NUCLEOTIDE SEQUENCE</scope>
    <source>
        <strain evidence="2">GVMAG-M-3300013004-44</strain>
    </source>
</reference>
<dbReference type="AlphaFoldDB" id="A0A6C0BFE0"/>
<organism evidence="2">
    <name type="scientific">viral metagenome</name>
    <dbReference type="NCBI Taxonomy" id="1070528"/>
    <lineage>
        <taxon>unclassified sequences</taxon>
        <taxon>metagenomes</taxon>
        <taxon>organismal metagenomes</taxon>
    </lineage>
</organism>
<feature type="transmembrane region" description="Helical" evidence="1">
    <location>
        <begin position="70"/>
        <end position="89"/>
    </location>
</feature>
<proteinExistence type="predicted"/>